<feature type="domain" description="Carbohydrate binding module family 25" evidence="10">
    <location>
        <begin position="786"/>
        <end position="877"/>
    </location>
</feature>
<dbReference type="InterPro" id="IPR013534">
    <property type="entry name" value="Starch_synth_cat_dom"/>
</dbReference>
<feature type="domain" description="Carbohydrate binding module family 25" evidence="10">
    <location>
        <begin position="621"/>
        <end position="719"/>
    </location>
</feature>
<name>A0ABY8U2G6_TETOB</name>
<dbReference type="SMART" id="SM01066">
    <property type="entry name" value="CBM_25"/>
    <property type="match status" value="3"/>
</dbReference>
<feature type="compositionally biased region" description="Pro residues" evidence="9">
    <location>
        <begin position="115"/>
        <end position="127"/>
    </location>
</feature>
<dbReference type="SUPFAM" id="SSF53756">
    <property type="entry name" value="UDP-Glycosyltransferase/glycogen phosphorylase"/>
    <property type="match status" value="1"/>
</dbReference>
<evidence type="ECO:0000256" key="8">
    <source>
        <dbReference type="SAM" id="Coils"/>
    </source>
</evidence>
<evidence type="ECO:0000256" key="1">
    <source>
        <dbReference type="ARBA" id="ARBA00001478"/>
    </source>
</evidence>
<protein>
    <recommendedName>
        <fullName evidence="4">starch synthase</fullName>
        <ecNumber evidence="4">2.4.1.21</ecNumber>
    </recommendedName>
</protein>
<dbReference type="InterPro" id="IPR001296">
    <property type="entry name" value="Glyco_trans_1"/>
</dbReference>
<dbReference type="PANTHER" id="PTHR46083">
    <property type="match status" value="1"/>
</dbReference>
<gene>
    <name evidence="11" type="ORF">OEZ85_002450</name>
</gene>
<dbReference type="Pfam" id="PF00534">
    <property type="entry name" value="Glycos_transf_1"/>
    <property type="match status" value="1"/>
</dbReference>
<dbReference type="InterPro" id="IPR011835">
    <property type="entry name" value="GS/SS"/>
</dbReference>
<evidence type="ECO:0000256" key="5">
    <source>
        <dbReference type="ARBA" id="ARBA00022676"/>
    </source>
</evidence>
<keyword evidence="6" id="KW-0808">Transferase</keyword>
<keyword evidence="12" id="KW-1185">Reference proteome</keyword>
<evidence type="ECO:0000256" key="9">
    <source>
        <dbReference type="SAM" id="MobiDB-lite"/>
    </source>
</evidence>
<evidence type="ECO:0000256" key="6">
    <source>
        <dbReference type="ARBA" id="ARBA00022679"/>
    </source>
</evidence>
<feature type="coiled-coil region" evidence="8">
    <location>
        <begin position="251"/>
        <end position="292"/>
    </location>
</feature>
<proteinExistence type="inferred from homology"/>
<evidence type="ECO:0000256" key="3">
    <source>
        <dbReference type="ARBA" id="ARBA00010281"/>
    </source>
</evidence>
<keyword evidence="5" id="KW-0328">Glycosyltransferase</keyword>
<keyword evidence="8" id="KW-0175">Coiled coil</keyword>
<evidence type="ECO:0000313" key="11">
    <source>
        <dbReference type="EMBL" id="WIA13878.1"/>
    </source>
</evidence>
<evidence type="ECO:0000313" key="12">
    <source>
        <dbReference type="Proteomes" id="UP001244341"/>
    </source>
</evidence>
<organism evidence="11 12">
    <name type="scientific">Tetradesmus obliquus</name>
    <name type="common">Green alga</name>
    <name type="synonym">Acutodesmus obliquus</name>
    <dbReference type="NCBI Taxonomy" id="3088"/>
    <lineage>
        <taxon>Eukaryota</taxon>
        <taxon>Viridiplantae</taxon>
        <taxon>Chlorophyta</taxon>
        <taxon>core chlorophytes</taxon>
        <taxon>Chlorophyceae</taxon>
        <taxon>CS clade</taxon>
        <taxon>Sphaeropleales</taxon>
        <taxon>Scenedesmaceae</taxon>
        <taxon>Tetradesmus</taxon>
    </lineage>
</organism>
<dbReference type="EC" id="2.4.1.21" evidence="4"/>
<reference evidence="11 12" key="1">
    <citation type="submission" date="2023-05" db="EMBL/GenBank/DDBJ databases">
        <title>A 100% complete, gapless, phased diploid assembly of the Scenedesmus obliquus UTEX 3031 genome.</title>
        <authorList>
            <person name="Biondi T.C."/>
            <person name="Hanschen E.R."/>
            <person name="Kwon T."/>
            <person name="Eng W."/>
            <person name="Kruse C.P.S."/>
            <person name="Koehler S.I."/>
            <person name="Kunde Y."/>
            <person name="Gleasner C.D."/>
            <person name="You Mak K.T."/>
            <person name="Polle J."/>
            <person name="Hovde B.T."/>
            <person name="Starkenburg S.R."/>
        </authorList>
    </citation>
    <scope>NUCLEOTIDE SEQUENCE [LARGE SCALE GENOMIC DNA]</scope>
    <source>
        <strain evidence="11 12">DOE0152z</strain>
    </source>
</reference>
<comment type="pathway">
    <text evidence="2">Glycan biosynthesis; starch biosynthesis.</text>
</comment>
<dbReference type="EMBL" id="CP126212">
    <property type="protein sequence ID" value="WIA13878.1"/>
    <property type="molecule type" value="Genomic_DNA"/>
</dbReference>
<sequence length="1328" mass="142785">MQISADWLQQLSLRLEARFMKGPAGRFQAVQGQRACLHSVGRPCQAPAVSSQRSRSRPLHVLAVSQVDKPGSSGSSSSSGASGPKSGSSPPNVSTKATAAPSAPSTSSRDAAGSPTPPAPGSNPPGPISTAGQAGAGAGVPSSSLTASGAPRQFGGPRAATLPAKPSMLSEKSRVQAVAAKISAARELARRLAEEKQAAVAAAKADADSDRLKRSTEEAAAQAAAQAARADMLARQLKRVEGARSSSAGSLSRLRRENDALKNLLLELAADRQAAQSRLAELQERMAELASTSSLMGEDPLASLVFDAPVVVEEPPAAAPAVPEAPPAAAAAPQAPPLVSVEDMEQSKMAAAAAAVQAEADRAEAVAVAETKAAEAAAEAIADAVAAMQDKAAGKAVAAPTSAQLAKYAADAAARGEPLFSWPPEGVGVGGTARVYYNRCMGPLPSNGRLQLKAGLNKWESIVLFDMQRCSMLANAPPGQEWYEAEFELPAELFKFDFVIMDQQTGGVDNNRARDFSLTLIGGPTEQQLMEQRAAEYAAAEAHRRALLAAAEVALWEKVQLMAAEAAAEARIAFKERRTKELMAAATKAVQQRRRPALATLETANAVPGVYGWVGSPLKAGARCILAYNCRSGPLAFTNSAKLHLGYDGWYNKEKQTYDMNPLDKGECEKYGLKASEASWCAAVVDIPASAAVVDFVISDRDGRMWDNNANKDFHSSVEAAATDSSMVEMVFQAMKREAAETDSAAEDRAASRAMRRVESKAHVLKRRRENQQEFLYTLPVTPKAGQPLELFYNPDLTPLRGRPEIYVRGGFNRWRHGQRIPPIKMESSMPGGIGFLKATIDVPEDAAVLDVVFADSADSQSFHDDNGGLDYHIPIEGGRGVVPGLKVVHVAVEMAPIAKVGGMGDVVTALARAVQEEGHTVEVVVPKYDIISYHQVEGLYQDGGFNHGGTFVRVWRGTVEGLATTFLEPENGHFWRQCIYGRGDDHVRFAFFCSAANEYMRVRNVQPDILHCHDWQSAPVSWGERPNNAKVAFTIHNLNYGADLVGRAMATCEVATTVSPTYAREISGHPVIAPHLTKMFGIRNGIDQELWDPSIDEHLPLNYGPEDVVQGKAAAKRELRRRGNLADVDVPLVSVVTRLVHQKGIHLIKHAAWRTLERGGQFVLLGSAPDPRVQGEFNALRDSLMRAYPDRAALFFSYDEPLSHLIYAASDMFLVPSMFEPCGLTQMIAMRYGTITVVRKTGGLADTVFDLDHDEERALDAGLHPNGFSFEGTDTAGMDYALNRALGMFYSDRQSWNELASAVMQQDWSWDSPALDYLELYYKALKG</sequence>
<evidence type="ECO:0000256" key="4">
    <source>
        <dbReference type="ARBA" id="ARBA00012588"/>
    </source>
</evidence>
<dbReference type="Pfam" id="PF08323">
    <property type="entry name" value="Glyco_transf_5"/>
    <property type="match status" value="1"/>
</dbReference>
<evidence type="ECO:0000256" key="2">
    <source>
        <dbReference type="ARBA" id="ARBA00004727"/>
    </source>
</evidence>
<dbReference type="Pfam" id="PF16760">
    <property type="entry name" value="CBM53"/>
    <property type="match status" value="1"/>
</dbReference>
<comment type="catalytic activity">
    <reaction evidence="1">
        <text>[(1-&gt;4)-alpha-D-glucosyl](n) + ADP-alpha-D-glucose = [(1-&gt;4)-alpha-D-glucosyl](n+1) + ADP + H(+)</text>
        <dbReference type="Rhea" id="RHEA:18189"/>
        <dbReference type="Rhea" id="RHEA-COMP:9584"/>
        <dbReference type="Rhea" id="RHEA-COMP:9587"/>
        <dbReference type="ChEBI" id="CHEBI:15378"/>
        <dbReference type="ChEBI" id="CHEBI:15444"/>
        <dbReference type="ChEBI" id="CHEBI:57498"/>
        <dbReference type="ChEBI" id="CHEBI:456216"/>
        <dbReference type="EC" id="2.4.1.21"/>
    </reaction>
</comment>
<feature type="domain" description="Carbohydrate binding module family 25" evidence="10">
    <location>
        <begin position="430"/>
        <end position="522"/>
    </location>
</feature>
<dbReference type="InterPro" id="IPR005085">
    <property type="entry name" value="CBM25"/>
</dbReference>
<dbReference type="PANTHER" id="PTHR46083:SF5">
    <property type="entry name" value="STARCH SYNTHASE 3, CHLOROPLASTIC_AMYLOPLASTIC"/>
    <property type="match status" value="1"/>
</dbReference>
<dbReference type="CDD" id="cd03791">
    <property type="entry name" value="GT5_Glycogen_synthase_DULL1-like"/>
    <property type="match status" value="1"/>
</dbReference>
<feature type="compositionally biased region" description="Low complexity" evidence="9">
    <location>
        <begin position="70"/>
        <end position="114"/>
    </location>
</feature>
<feature type="region of interest" description="Disordered" evidence="9">
    <location>
        <begin position="66"/>
        <end position="174"/>
    </location>
</feature>
<evidence type="ECO:0000259" key="10">
    <source>
        <dbReference type="SMART" id="SM01066"/>
    </source>
</evidence>
<evidence type="ECO:0000256" key="7">
    <source>
        <dbReference type="ARBA" id="ARBA00022922"/>
    </source>
</evidence>
<comment type="similarity">
    <text evidence="3">Belongs to the glycosyltransferase 1 family. Bacterial/plant glycogen synthase subfamily.</text>
</comment>
<keyword evidence="7" id="KW-0750">Starch biosynthesis</keyword>
<accession>A0ABY8U2G6</accession>
<dbReference type="Gene3D" id="3.40.50.2000">
    <property type="entry name" value="Glycogen Phosphorylase B"/>
    <property type="match status" value="2"/>
</dbReference>
<dbReference type="Proteomes" id="UP001244341">
    <property type="component" value="Chromosome 5b"/>
</dbReference>
<dbReference type="HAMAP" id="MF_00484">
    <property type="entry name" value="Glycogen_synth"/>
    <property type="match status" value="1"/>
</dbReference>